<dbReference type="InParanoid" id="D8Q615"/>
<feature type="compositionally biased region" description="Acidic residues" evidence="1">
    <location>
        <begin position="440"/>
        <end position="455"/>
    </location>
</feature>
<dbReference type="AlphaFoldDB" id="D8Q615"/>
<name>D8Q615_SCHCM</name>
<keyword evidence="3" id="KW-1185">Reference proteome</keyword>
<feature type="region of interest" description="Disordered" evidence="1">
    <location>
        <begin position="1"/>
        <end position="68"/>
    </location>
</feature>
<reference evidence="2 3" key="1">
    <citation type="journal article" date="2010" name="Nat. Biotechnol.">
        <title>Genome sequence of the model mushroom Schizophyllum commune.</title>
        <authorList>
            <person name="Ohm R.A."/>
            <person name="de Jong J.F."/>
            <person name="Lugones L.G."/>
            <person name="Aerts A."/>
            <person name="Kothe E."/>
            <person name="Stajich J.E."/>
            <person name="de Vries R.P."/>
            <person name="Record E."/>
            <person name="Levasseur A."/>
            <person name="Baker S.E."/>
            <person name="Bartholomew K.A."/>
            <person name="Coutinho P.M."/>
            <person name="Erdmann S."/>
            <person name="Fowler T.J."/>
            <person name="Gathman A.C."/>
            <person name="Lombard V."/>
            <person name="Henrissat B."/>
            <person name="Knabe N."/>
            <person name="Kuees U."/>
            <person name="Lilly W.W."/>
            <person name="Lindquist E."/>
            <person name="Lucas S."/>
            <person name="Magnuson J.K."/>
            <person name="Piumi F."/>
            <person name="Raudaskoski M."/>
            <person name="Salamov A."/>
            <person name="Schmutz J."/>
            <person name="Schwarze F.W.M.R."/>
            <person name="vanKuyk P.A."/>
            <person name="Horton J.S."/>
            <person name="Grigoriev I.V."/>
            <person name="Woesten H.A.B."/>
        </authorList>
    </citation>
    <scope>NUCLEOTIDE SEQUENCE [LARGE SCALE GENOMIC DNA]</scope>
    <source>
        <strain evidence="3">H4-8 / FGSC 9210</strain>
    </source>
</reference>
<evidence type="ECO:0000313" key="3">
    <source>
        <dbReference type="Proteomes" id="UP000007431"/>
    </source>
</evidence>
<protein>
    <submittedName>
        <fullName evidence="2">Uncharacterized protein</fullName>
    </submittedName>
</protein>
<dbReference type="KEGG" id="scm:SCHCO_02624785"/>
<proteinExistence type="predicted"/>
<dbReference type="OrthoDB" id="3270344at2759"/>
<feature type="region of interest" description="Disordered" evidence="1">
    <location>
        <begin position="270"/>
        <end position="337"/>
    </location>
</feature>
<organism evidence="3">
    <name type="scientific">Schizophyllum commune (strain H4-8 / FGSC 9210)</name>
    <name type="common">Split gill fungus</name>
    <dbReference type="NCBI Taxonomy" id="578458"/>
    <lineage>
        <taxon>Eukaryota</taxon>
        <taxon>Fungi</taxon>
        <taxon>Dikarya</taxon>
        <taxon>Basidiomycota</taxon>
        <taxon>Agaricomycotina</taxon>
        <taxon>Agaricomycetes</taxon>
        <taxon>Agaricomycetidae</taxon>
        <taxon>Agaricales</taxon>
        <taxon>Schizophyllaceae</taxon>
        <taxon>Schizophyllum</taxon>
    </lineage>
</organism>
<dbReference type="eggNOG" id="ENOG502SHU1">
    <property type="taxonomic scope" value="Eukaryota"/>
</dbReference>
<sequence length="639" mass="70820">MSSPRPDHEMSSSTVACRPSALKRSSSPELNTLKRKEPPSGDEDERQTPASRRRQSSPDASRSCEQVDARSSVPCERCGNRVSLRSTETGELSMAAWEAHRAVCRGPSSPSVSVKETVFYSPETPSHPLSHPPTKRRRAKRTEEERIAYLKNDRYVAQFEAYRVLCGSCNKWIRLRPNSTYCSIPWDAHRKSCLAKKINKNSHLLEECNGTFSKDPDIRKFDCERVLCAVCDDWVSVNPEDHARAIQQWLAHREACRGQSPSVVALAKAATSHHTPPSESNVMAPMRRLSSPTERTLPPPSELLHNAPLPRAVAPPPPIPGPPALTTPGGSVASPSTSPTIATVPLAGAVQYLGSQPADARKRNAEQRRAHLLSDELVEAVEPSRAFCRLCQKWVQLRQDSTYCAYPWTQHRGKCLARHERRVQKQRAANAASSHHQPREEDDEDADADGEFEEEDDQAIVISSSAGIHPYHPNSRIVDMRQHEHQSAGGHHRPPSTDHQQAPRSPPAPRMIATTYPSPASAARLHHPSTTPRRRADSYSHRPSPRGPPSPRRPDLVSAAGRRAFVHTSAAHLFRTTYDPEEKDVLTVSSLLTYINAALPPDRCEEFDTSEVARALHGLEGGGESRSVALEGDVIRWLM</sequence>
<feature type="region of interest" description="Disordered" evidence="1">
    <location>
        <begin position="120"/>
        <end position="141"/>
    </location>
</feature>
<dbReference type="OMA" id="KHWDAHR"/>
<feature type="region of interest" description="Disordered" evidence="1">
    <location>
        <begin position="421"/>
        <end position="455"/>
    </location>
</feature>
<evidence type="ECO:0000313" key="2">
    <source>
        <dbReference type="EMBL" id="EFI97062.1"/>
    </source>
</evidence>
<dbReference type="EMBL" id="GL377306">
    <property type="protein sequence ID" value="EFI97062.1"/>
    <property type="molecule type" value="Genomic_DNA"/>
</dbReference>
<feature type="compositionally biased region" description="Pro residues" evidence="1">
    <location>
        <begin position="313"/>
        <end position="325"/>
    </location>
</feature>
<feature type="region of interest" description="Disordered" evidence="1">
    <location>
        <begin position="482"/>
        <end position="556"/>
    </location>
</feature>
<feature type="compositionally biased region" description="Polar residues" evidence="1">
    <location>
        <begin position="272"/>
        <end position="281"/>
    </location>
</feature>
<accession>D8Q615</accession>
<dbReference type="VEuPathDB" id="FungiDB:SCHCODRAFT_02624785"/>
<dbReference type="GeneID" id="9596496"/>
<dbReference type="HOGENOM" id="CLU_009185_0_0_1"/>
<feature type="compositionally biased region" description="Basic and acidic residues" evidence="1">
    <location>
        <begin position="1"/>
        <end position="10"/>
    </location>
</feature>
<gene>
    <name evidence="2" type="ORF">SCHCODRAFT_235154</name>
</gene>
<evidence type="ECO:0000256" key="1">
    <source>
        <dbReference type="SAM" id="MobiDB-lite"/>
    </source>
</evidence>
<dbReference type="Proteomes" id="UP000007431">
    <property type="component" value="Unassembled WGS sequence"/>
</dbReference>